<gene>
    <name evidence="2" type="ORF">ALC57_00411</name>
</gene>
<dbReference type="Proteomes" id="UP000078492">
    <property type="component" value="Unassembled WGS sequence"/>
</dbReference>
<reference evidence="2 3" key="1">
    <citation type="submission" date="2015-09" db="EMBL/GenBank/DDBJ databases">
        <title>Trachymyrmex cornetzi WGS genome.</title>
        <authorList>
            <person name="Nygaard S."/>
            <person name="Hu H."/>
            <person name="Boomsma J."/>
            <person name="Zhang G."/>
        </authorList>
    </citation>
    <scope>NUCLEOTIDE SEQUENCE [LARGE SCALE GENOMIC DNA]</scope>
    <source>
        <strain evidence="2">Tcor2-1</strain>
        <tissue evidence="2">Whole body</tissue>
    </source>
</reference>
<feature type="compositionally biased region" description="Low complexity" evidence="1">
    <location>
        <begin position="99"/>
        <end position="110"/>
    </location>
</feature>
<sequence>MSLTLTLGGKSTVLAANYFPVIDLSDGDYELGLAIFETYHTIPNVNESNNKFYFTKDDAEITISKGSYEVRDISESLKRAILRKRPRRDALETVDVVRSDNNTNNNNSNNDNDDDGGEYPITLRANYNTMRCEIRCAYRINFDRSNSIGSLLGFSSKRVLRPRRWHESDTSINIMNVNVIRVECNVTAGAYSNGKSVHTVHEFSPSVPPGYKISERPAQIIYLPIIVRSITDLTVRVVDQNGRLLDFRGEEITVRLHVRRQQR</sequence>
<evidence type="ECO:0000313" key="2">
    <source>
        <dbReference type="EMBL" id="KYN30128.1"/>
    </source>
</evidence>
<accession>A0A151JRW5</accession>
<name>A0A151JRW5_9HYME</name>
<evidence type="ECO:0000313" key="3">
    <source>
        <dbReference type="Proteomes" id="UP000078492"/>
    </source>
</evidence>
<dbReference type="AlphaFoldDB" id="A0A151JRW5"/>
<evidence type="ECO:0000256" key="1">
    <source>
        <dbReference type="SAM" id="MobiDB-lite"/>
    </source>
</evidence>
<protein>
    <submittedName>
        <fullName evidence="2">Uncharacterized protein</fullName>
    </submittedName>
</protein>
<keyword evidence="3" id="KW-1185">Reference proteome</keyword>
<dbReference type="EMBL" id="KQ978565">
    <property type="protein sequence ID" value="KYN30128.1"/>
    <property type="molecule type" value="Genomic_DNA"/>
</dbReference>
<feature type="region of interest" description="Disordered" evidence="1">
    <location>
        <begin position="94"/>
        <end position="119"/>
    </location>
</feature>
<proteinExistence type="predicted"/>
<organism evidence="2 3">
    <name type="scientific">Trachymyrmex cornetzi</name>
    <dbReference type="NCBI Taxonomy" id="471704"/>
    <lineage>
        <taxon>Eukaryota</taxon>
        <taxon>Metazoa</taxon>
        <taxon>Ecdysozoa</taxon>
        <taxon>Arthropoda</taxon>
        <taxon>Hexapoda</taxon>
        <taxon>Insecta</taxon>
        <taxon>Pterygota</taxon>
        <taxon>Neoptera</taxon>
        <taxon>Endopterygota</taxon>
        <taxon>Hymenoptera</taxon>
        <taxon>Apocrita</taxon>
        <taxon>Aculeata</taxon>
        <taxon>Formicoidea</taxon>
        <taxon>Formicidae</taxon>
        <taxon>Myrmicinae</taxon>
        <taxon>Trachymyrmex</taxon>
    </lineage>
</organism>